<reference evidence="3 4" key="1">
    <citation type="submission" date="2019-03" db="EMBL/GenBank/DDBJ databases">
        <title>Genomics of glacier-inhabiting Cryobacterium strains.</title>
        <authorList>
            <person name="Liu Q."/>
            <person name="Xin Y.-H."/>
        </authorList>
    </citation>
    <scope>NUCLEOTIDE SEQUENCE [LARGE SCALE GENOMIC DNA]</scope>
    <source>
        <strain evidence="3 4">TMT1-23-1</strain>
    </source>
</reference>
<sequence length="182" mass="19570">MRPPSHVSSMPRPEMRVGLPRLPPSQTFNSRLAVLSQQVGDIRGLKKGRTSGSSGDVKVATNTEVLKPLANTRLTVHGRSLLIERVNIDGHPVSHVAKELGIARQCAHQLINRHRAEGAACLTNRSSRQLPEEDQAPARGSCVRGPAAGPRRAVGNRGHHRGAGPDRLSDPGPLWFPAVVLV</sequence>
<dbReference type="EMBL" id="SOGQ01000065">
    <property type="protein sequence ID" value="TFC96399.1"/>
    <property type="molecule type" value="Genomic_DNA"/>
</dbReference>
<dbReference type="SUPFAM" id="SSF46689">
    <property type="entry name" value="Homeodomain-like"/>
    <property type="match status" value="1"/>
</dbReference>
<evidence type="ECO:0000259" key="2">
    <source>
        <dbReference type="Pfam" id="PF13011"/>
    </source>
</evidence>
<proteinExistence type="predicted"/>
<dbReference type="Proteomes" id="UP000297853">
    <property type="component" value="Unassembled WGS sequence"/>
</dbReference>
<feature type="domain" description="DNA-binding" evidence="2">
    <location>
        <begin position="72"/>
        <end position="129"/>
    </location>
</feature>
<comment type="caution">
    <text evidence="3">The sequence shown here is derived from an EMBL/GenBank/DDBJ whole genome shotgun (WGS) entry which is preliminary data.</text>
</comment>
<dbReference type="Pfam" id="PF13011">
    <property type="entry name" value="LZ_Tnp_IS481"/>
    <property type="match status" value="1"/>
</dbReference>
<accession>A0ABY2IWK2</accession>
<dbReference type="InterPro" id="IPR024967">
    <property type="entry name" value="DNA-bd_IS481-type"/>
</dbReference>
<keyword evidence="4" id="KW-1185">Reference proteome</keyword>
<feature type="region of interest" description="Disordered" evidence="1">
    <location>
        <begin position="126"/>
        <end position="169"/>
    </location>
</feature>
<feature type="region of interest" description="Disordered" evidence="1">
    <location>
        <begin position="1"/>
        <end position="22"/>
    </location>
</feature>
<gene>
    <name evidence="3" type="ORF">E3T28_12645</name>
</gene>
<evidence type="ECO:0000313" key="3">
    <source>
        <dbReference type="EMBL" id="TFC96399.1"/>
    </source>
</evidence>
<protein>
    <recommendedName>
        <fullName evidence="2">DNA-binding domain-containing protein</fullName>
    </recommendedName>
</protein>
<organism evidence="3 4">
    <name type="scientific">Cryobacterium sinapicolor</name>
    <dbReference type="NCBI Taxonomy" id="1259236"/>
    <lineage>
        <taxon>Bacteria</taxon>
        <taxon>Bacillati</taxon>
        <taxon>Actinomycetota</taxon>
        <taxon>Actinomycetes</taxon>
        <taxon>Micrococcales</taxon>
        <taxon>Microbacteriaceae</taxon>
        <taxon>Cryobacterium</taxon>
    </lineage>
</organism>
<name>A0ABY2IWK2_9MICO</name>
<dbReference type="InterPro" id="IPR009057">
    <property type="entry name" value="Homeodomain-like_sf"/>
</dbReference>
<evidence type="ECO:0000313" key="4">
    <source>
        <dbReference type="Proteomes" id="UP000297853"/>
    </source>
</evidence>
<evidence type="ECO:0000256" key="1">
    <source>
        <dbReference type="SAM" id="MobiDB-lite"/>
    </source>
</evidence>